<feature type="transmembrane region" description="Helical" evidence="1">
    <location>
        <begin position="79"/>
        <end position="101"/>
    </location>
</feature>
<feature type="transmembrane region" description="Helical" evidence="1">
    <location>
        <begin position="264"/>
        <end position="283"/>
    </location>
</feature>
<keyword evidence="1" id="KW-1133">Transmembrane helix</keyword>
<feature type="transmembrane region" description="Helical" evidence="1">
    <location>
        <begin position="113"/>
        <end position="131"/>
    </location>
</feature>
<feature type="transmembrane region" description="Helical" evidence="1">
    <location>
        <begin position="290"/>
        <end position="311"/>
    </location>
</feature>
<name>A0A7C9MZ91_9BACT</name>
<feature type="transmembrane region" description="Helical" evidence="1">
    <location>
        <begin position="143"/>
        <end position="162"/>
    </location>
</feature>
<keyword evidence="1" id="KW-0812">Transmembrane</keyword>
<feature type="transmembrane region" description="Helical" evidence="1">
    <location>
        <begin position="198"/>
        <end position="216"/>
    </location>
</feature>
<sequence>MQVSKREAKFLRRAIVEWQHTQRLDPETAQRLTDDIAVIPFDWKALGKYSFLLSIICIIIALVAVISDDYLRELLHVLFNAPPLAKCAGMAATAGAIFTFGLRRRGKYPDKSFSNEAIFFLGVLAVAGAVYQLGLALGKDSGHFSLLILLSCLIYGVLGYFFRSGLIWLFALLSLGGWLGAETGYASGWGAYYLGMNYPLRFTLFGGLLTAAGLALQSQEKLRPFQHTTLVMGLLYLFIALWILSIFGNHGDEETWARVKQIELFHWSLLFALAAGWAIYYGLRHDNTTVKGFGLTFLFLNCYTRFFEFFWDSTNKVIFFVLLSVSFWGLGHVAEKLWRLGEKRQA</sequence>
<keyword evidence="3" id="KW-1185">Reference proteome</keyword>
<comment type="caution">
    <text evidence="2">The sequence shown here is derived from an EMBL/GenBank/DDBJ whole genome shotgun (WGS) entry which is preliminary data.</text>
</comment>
<evidence type="ECO:0000256" key="1">
    <source>
        <dbReference type="SAM" id="Phobius"/>
    </source>
</evidence>
<keyword evidence="1" id="KW-0472">Membrane</keyword>
<reference evidence="2 3" key="1">
    <citation type="submission" date="2020-01" db="EMBL/GenBank/DDBJ databases">
        <title>Genome sequence of Desulfovibrio aerotolerans DSM 16695(T).</title>
        <authorList>
            <person name="Karnachuk O."/>
            <person name="Avakyan M."/>
            <person name="Mardanov A."/>
            <person name="Kadnikov V."/>
            <person name="Ravin N."/>
        </authorList>
    </citation>
    <scope>NUCLEOTIDE SEQUENCE [LARGE SCALE GENOMIC DNA]</scope>
    <source>
        <strain evidence="2 3">DSM 16695</strain>
    </source>
</reference>
<feature type="transmembrane region" description="Helical" evidence="1">
    <location>
        <begin position="228"/>
        <end position="248"/>
    </location>
</feature>
<protein>
    <submittedName>
        <fullName evidence="2">DUF2157 domain-containing protein</fullName>
    </submittedName>
</protein>
<gene>
    <name evidence="2" type="ORF">GTA51_03375</name>
</gene>
<evidence type="ECO:0000313" key="3">
    <source>
        <dbReference type="Proteomes" id="UP000482487"/>
    </source>
</evidence>
<feature type="transmembrane region" description="Helical" evidence="1">
    <location>
        <begin position="49"/>
        <end position="67"/>
    </location>
</feature>
<feature type="transmembrane region" description="Helical" evidence="1">
    <location>
        <begin position="169"/>
        <end position="192"/>
    </location>
</feature>
<dbReference type="EMBL" id="WVUD01000003">
    <property type="protein sequence ID" value="MYL82177.1"/>
    <property type="molecule type" value="Genomic_DNA"/>
</dbReference>
<feature type="transmembrane region" description="Helical" evidence="1">
    <location>
        <begin position="317"/>
        <end position="334"/>
    </location>
</feature>
<evidence type="ECO:0000313" key="2">
    <source>
        <dbReference type="EMBL" id="MYL82177.1"/>
    </source>
</evidence>
<accession>A0A7C9MZ91</accession>
<dbReference type="OrthoDB" id="1120077at2"/>
<proteinExistence type="predicted"/>
<dbReference type="Proteomes" id="UP000482487">
    <property type="component" value="Unassembled WGS sequence"/>
</dbReference>
<dbReference type="AlphaFoldDB" id="A0A7C9MZ91"/>
<organism evidence="2 3">
    <name type="scientific">Solidesulfovibrio aerotolerans</name>
    <dbReference type="NCBI Taxonomy" id="295255"/>
    <lineage>
        <taxon>Bacteria</taxon>
        <taxon>Pseudomonadati</taxon>
        <taxon>Thermodesulfobacteriota</taxon>
        <taxon>Desulfovibrionia</taxon>
        <taxon>Desulfovibrionales</taxon>
        <taxon>Desulfovibrionaceae</taxon>
        <taxon>Solidesulfovibrio</taxon>
    </lineage>
</organism>
<dbReference type="RefSeq" id="WP_160958672.1">
    <property type="nucleotide sequence ID" value="NZ_WVUD01000003.1"/>
</dbReference>